<evidence type="ECO:0000256" key="2">
    <source>
        <dbReference type="SAM" id="Coils"/>
    </source>
</evidence>
<organism evidence="4 5">
    <name type="scientific">Algoriphagus aestuariicola</name>
    <dbReference type="NCBI Taxonomy" id="1852016"/>
    <lineage>
        <taxon>Bacteria</taxon>
        <taxon>Pseudomonadati</taxon>
        <taxon>Bacteroidota</taxon>
        <taxon>Cytophagia</taxon>
        <taxon>Cytophagales</taxon>
        <taxon>Cyclobacteriaceae</taxon>
        <taxon>Algoriphagus</taxon>
    </lineage>
</organism>
<dbReference type="Proteomes" id="UP000664698">
    <property type="component" value="Unassembled WGS sequence"/>
</dbReference>
<accession>A0ABS3BNQ8</accession>
<dbReference type="SUPFAM" id="SSF63829">
    <property type="entry name" value="Calcium-dependent phosphotriesterase"/>
    <property type="match status" value="2"/>
</dbReference>
<dbReference type="Gene3D" id="2.60.40.10">
    <property type="entry name" value="Immunoglobulins"/>
    <property type="match status" value="1"/>
</dbReference>
<comment type="caution">
    <text evidence="4">The sequence shown here is derived from an EMBL/GenBank/DDBJ whole genome shotgun (WGS) entry which is preliminary data.</text>
</comment>
<dbReference type="PANTHER" id="PTHR43547:SF2">
    <property type="entry name" value="HYBRID SIGNAL TRANSDUCTION HISTIDINE KINASE C"/>
    <property type="match status" value="1"/>
</dbReference>
<evidence type="ECO:0000313" key="4">
    <source>
        <dbReference type="EMBL" id="MBN7800798.1"/>
    </source>
</evidence>
<protein>
    <recommendedName>
        <fullName evidence="6">Ligand-binding sensor domain-containing protein</fullName>
    </recommendedName>
</protein>
<sequence length="894" mass="100119">MSFKLVYGFSFFALLQLLILILGVQVALAQKDTFVPDSSGIAKDYVMEFWDNTMGLPQNAVFALEKDNSGYLWIATEEGLVRFDGGFPKVFDQENYPEMLEQTYYAFFKTPAGIWASSDRSIALLEKNIKKVIDCSEITEKTWIRSIVENGEGGLLIGNQKGQIHSWTDGVFSLLDFWKPSVKLEILGFFSLENSKLLVGTNRGLYELDLKSKQANLVSSIDFSAQKIFGTVGSIHVYSPDSGIFRLKEDYSLEQLLTYEQSKGINPSSLVLDSEGKIWAGSLEKGLILVENGIPRHLDYPELKTYSVRKIIKEDENLYLGTMGKGLALLKPARVKQLNSAVLKQKNIKAIFQASDSSVWIGTKSTGLYRVKSETTSSLTTAEGLLQNTVTTIGSSKGKIYSGSVAGITVIDMDSGKVIGKITQEDGLTSNYVYAVYEDSRDWLWILTRYGGIHYLDENGILRKVSLPETFSNTNFVSILELKDGQIAVGSMNGGLFRISSKGEFLQNQVLPLTPGEDVIYSIYEDEGEDLWFATHGGIVLLKDGEFKTLKKRNGLKSRSVYSITPDRSGGVWTSNNFGVQYFSKDELERFKSSAVKDFFIAGTLYDKGQGMPNSEANGLIFPAAIRDFSGKVWIPTVEGVGVIQPFTISENNLAQSGFVWDELQLGDQKIPIGERVVIPEGVRMFQVSFSLIDFENQAQYSLFYKIDNKKDLWQPIKGQRQLIFNGLKPGSYNLEVKILRNGKLEQHASLPIVVSASVTETTAFKVSFIVVLILLTIFFVKYYFNIKLKKKLEAMVSQRTSELRSTNEQLRDALGEIENQNSVLMDIAWNQSHLVRAPLTKAMGINQLLIKYPHYTEVGKSKEELEIELLETLKKLDQIVKETHAKSENLKNK</sequence>
<evidence type="ECO:0000256" key="3">
    <source>
        <dbReference type="SAM" id="Phobius"/>
    </source>
</evidence>
<keyword evidence="1" id="KW-0597">Phosphoprotein</keyword>
<evidence type="ECO:0008006" key="6">
    <source>
        <dbReference type="Google" id="ProtNLM"/>
    </source>
</evidence>
<keyword evidence="3" id="KW-0472">Membrane</keyword>
<keyword evidence="5" id="KW-1185">Reference proteome</keyword>
<dbReference type="InterPro" id="IPR013783">
    <property type="entry name" value="Ig-like_fold"/>
</dbReference>
<keyword evidence="2" id="KW-0175">Coiled coil</keyword>
<dbReference type="InterPro" id="IPR011110">
    <property type="entry name" value="Reg_prop"/>
</dbReference>
<proteinExistence type="predicted"/>
<evidence type="ECO:0000256" key="1">
    <source>
        <dbReference type="ARBA" id="ARBA00022553"/>
    </source>
</evidence>
<gene>
    <name evidence="4" type="ORF">J0A67_08000</name>
</gene>
<dbReference type="Pfam" id="PF07494">
    <property type="entry name" value="Reg_prop"/>
    <property type="match status" value="2"/>
</dbReference>
<evidence type="ECO:0000313" key="5">
    <source>
        <dbReference type="Proteomes" id="UP000664698"/>
    </source>
</evidence>
<dbReference type="InterPro" id="IPR015943">
    <property type="entry name" value="WD40/YVTN_repeat-like_dom_sf"/>
</dbReference>
<reference evidence="4 5" key="1">
    <citation type="submission" date="2021-03" db="EMBL/GenBank/DDBJ databases">
        <title>novel species isolated from a fishpond in China.</title>
        <authorList>
            <person name="Lu H."/>
            <person name="Cai Z."/>
        </authorList>
    </citation>
    <scope>NUCLEOTIDE SEQUENCE [LARGE SCALE GENOMIC DNA]</scope>
    <source>
        <strain evidence="4 5">JCM 31546</strain>
    </source>
</reference>
<feature type="coiled-coil region" evidence="2">
    <location>
        <begin position="863"/>
        <end position="894"/>
    </location>
</feature>
<keyword evidence="3" id="KW-0812">Transmembrane</keyword>
<keyword evidence="3" id="KW-1133">Transmembrane helix</keyword>
<name>A0ABS3BNQ8_9BACT</name>
<dbReference type="PANTHER" id="PTHR43547">
    <property type="entry name" value="TWO-COMPONENT HISTIDINE KINASE"/>
    <property type="match status" value="1"/>
</dbReference>
<dbReference type="Gene3D" id="2.130.10.10">
    <property type="entry name" value="YVTN repeat-like/Quinoprotein amine dehydrogenase"/>
    <property type="match status" value="3"/>
</dbReference>
<feature type="transmembrane region" description="Helical" evidence="3">
    <location>
        <begin position="764"/>
        <end position="785"/>
    </location>
</feature>
<dbReference type="RefSeq" id="WP_206568787.1">
    <property type="nucleotide sequence ID" value="NZ_JAFKCW010000002.1"/>
</dbReference>
<dbReference type="EMBL" id="JAFKCW010000002">
    <property type="protein sequence ID" value="MBN7800798.1"/>
    <property type="molecule type" value="Genomic_DNA"/>
</dbReference>